<dbReference type="PANTHER" id="PTHR43791:SF65">
    <property type="entry name" value="MAJOR FACILITATOR SUPERFAMILY (MFS) PROFILE DOMAIN-CONTAINING PROTEIN-RELATED"/>
    <property type="match status" value="1"/>
</dbReference>
<feature type="transmembrane region" description="Helical" evidence="6">
    <location>
        <begin position="479"/>
        <end position="501"/>
    </location>
</feature>
<evidence type="ECO:0000256" key="4">
    <source>
        <dbReference type="ARBA" id="ARBA00022989"/>
    </source>
</evidence>
<evidence type="ECO:0000313" key="8">
    <source>
        <dbReference type="Proteomes" id="UP000054279"/>
    </source>
</evidence>
<sequence>MDASPSSHIPYRDEQKSVTELSLTKEELELKAPSSDLAAPRPEIKLADYVFRRHKLNHDQHSIATERSVFDDPILAPHYRPSPEYENSHRFDPSARWTYKEEKALLRKVDWKVTVWSAISFTALNLDRLNLAQANSDNFLEDLSLTTNDFNLGNTVFLVCFLIAELPSQLISKRVGPDRWIPIQMCMWALVTSSQFWLNGRATFLVCRALLGLLQGGYIADLILYLSYFYKKTELPLRFAFFWMSMQFCNIISALLAFGILRMEGIRGRQGWRWLFLLEGLLTLCIGFATFFRMAPGPTQTKTWYRPKGWFTEREEIILVNRILRDDPTKSDMHNRQSISFKQILQVACDYDLYPLYLLGLFFEIPSDTPGSYFTLNLRQHGFTTLQTVILGIPGIVASIIAILLVTLLSELVDSRSLVAILEDVWALPCLIALYILPARPDRWSYYGVMTALIGHPWTQAIQVAWCSRNAGAVANRTVNASIYNIFVQIGVIVASQIYRMDDAPRYRRGNKILIIICCINVFILYPGTRMYYKWRNSQRDKIWNHMNAEEKAHYLETTKDVGNKRLEFRFAY</sequence>
<organism evidence="7 8">
    <name type="scientific">Sphaerobolus stellatus (strain SS14)</name>
    <dbReference type="NCBI Taxonomy" id="990650"/>
    <lineage>
        <taxon>Eukaryota</taxon>
        <taxon>Fungi</taxon>
        <taxon>Dikarya</taxon>
        <taxon>Basidiomycota</taxon>
        <taxon>Agaricomycotina</taxon>
        <taxon>Agaricomycetes</taxon>
        <taxon>Phallomycetidae</taxon>
        <taxon>Geastrales</taxon>
        <taxon>Sphaerobolaceae</taxon>
        <taxon>Sphaerobolus</taxon>
    </lineage>
</organism>
<keyword evidence="4 6" id="KW-1133">Transmembrane helix</keyword>
<gene>
    <name evidence="7" type="ORF">M422DRAFT_208673</name>
</gene>
<dbReference type="SUPFAM" id="SSF103473">
    <property type="entry name" value="MFS general substrate transporter"/>
    <property type="match status" value="1"/>
</dbReference>
<keyword evidence="2" id="KW-0813">Transport</keyword>
<dbReference type="Proteomes" id="UP000054279">
    <property type="component" value="Unassembled WGS sequence"/>
</dbReference>
<evidence type="ECO:0000256" key="5">
    <source>
        <dbReference type="ARBA" id="ARBA00023136"/>
    </source>
</evidence>
<feature type="transmembrane region" description="Helical" evidence="6">
    <location>
        <begin position="274"/>
        <end position="295"/>
    </location>
</feature>
<dbReference type="FunFam" id="1.20.1250.20:FF:000106">
    <property type="entry name" value="MFS transporter, putative"/>
    <property type="match status" value="1"/>
</dbReference>
<feature type="transmembrane region" description="Helical" evidence="6">
    <location>
        <begin position="386"/>
        <end position="406"/>
    </location>
</feature>
<evidence type="ECO:0000256" key="6">
    <source>
        <dbReference type="SAM" id="Phobius"/>
    </source>
</evidence>
<dbReference type="InterPro" id="IPR036259">
    <property type="entry name" value="MFS_trans_sf"/>
</dbReference>
<reference evidence="7 8" key="1">
    <citation type="submission" date="2014-06" db="EMBL/GenBank/DDBJ databases">
        <title>Evolutionary Origins and Diversification of the Mycorrhizal Mutualists.</title>
        <authorList>
            <consortium name="DOE Joint Genome Institute"/>
            <consortium name="Mycorrhizal Genomics Consortium"/>
            <person name="Kohler A."/>
            <person name="Kuo A."/>
            <person name="Nagy L.G."/>
            <person name="Floudas D."/>
            <person name="Copeland A."/>
            <person name="Barry K.W."/>
            <person name="Cichocki N."/>
            <person name="Veneault-Fourrey C."/>
            <person name="LaButti K."/>
            <person name="Lindquist E.A."/>
            <person name="Lipzen A."/>
            <person name="Lundell T."/>
            <person name="Morin E."/>
            <person name="Murat C."/>
            <person name="Riley R."/>
            <person name="Ohm R."/>
            <person name="Sun H."/>
            <person name="Tunlid A."/>
            <person name="Henrissat B."/>
            <person name="Grigoriev I.V."/>
            <person name="Hibbett D.S."/>
            <person name="Martin F."/>
        </authorList>
    </citation>
    <scope>NUCLEOTIDE SEQUENCE [LARGE SCALE GENOMIC DNA]</scope>
    <source>
        <strain evidence="7 8">SS14</strain>
    </source>
</reference>
<evidence type="ECO:0000313" key="7">
    <source>
        <dbReference type="EMBL" id="KIJ43394.1"/>
    </source>
</evidence>
<dbReference type="AlphaFoldDB" id="A0A0C9V8S9"/>
<feature type="transmembrane region" description="Helical" evidence="6">
    <location>
        <begin position="513"/>
        <end position="533"/>
    </location>
</feature>
<keyword evidence="8" id="KW-1185">Reference proteome</keyword>
<evidence type="ECO:0000256" key="3">
    <source>
        <dbReference type="ARBA" id="ARBA00022692"/>
    </source>
</evidence>
<dbReference type="PANTHER" id="PTHR43791">
    <property type="entry name" value="PERMEASE-RELATED"/>
    <property type="match status" value="1"/>
</dbReference>
<dbReference type="GO" id="GO:0022857">
    <property type="term" value="F:transmembrane transporter activity"/>
    <property type="evidence" value="ECO:0007669"/>
    <property type="project" value="InterPro"/>
</dbReference>
<feature type="transmembrane region" description="Helical" evidence="6">
    <location>
        <begin position="240"/>
        <end position="262"/>
    </location>
</feature>
<protein>
    <submittedName>
        <fullName evidence="7">Unplaced genomic scaffold SPHSTscaffold_48, whole genome shotgun sequence</fullName>
    </submittedName>
</protein>
<evidence type="ECO:0000256" key="2">
    <source>
        <dbReference type="ARBA" id="ARBA00022448"/>
    </source>
</evidence>
<dbReference type="Pfam" id="PF07690">
    <property type="entry name" value="MFS_1"/>
    <property type="match status" value="1"/>
</dbReference>
<keyword evidence="5 6" id="KW-0472">Membrane</keyword>
<evidence type="ECO:0000256" key="1">
    <source>
        <dbReference type="ARBA" id="ARBA00004141"/>
    </source>
</evidence>
<dbReference type="GO" id="GO:0016020">
    <property type="term" value="C:membrane"/>
    <property type="evidence" value="ECO:0007669"/>
    <property type="project" value="UniProtKB-SubCell"/>
</dbReference>
<accession>A0A0C9V8S9</accession>
<dbReference type="InterPro" id="IPR011701">
    <property type="entry name" value="MFS"/>
</dbReference>
<dbReference type="Gene3D" id="1.20.1250.20">
    <property type="entry name" value="MFS general substrate transporter like domains"/>
    <property type="match status" value="1"/>
</dbReference>
<dbReference type="EMBL" id="KN837123">
    <property type="protein sequence ID" value="KIJ43394.1"/>
    <property type="molecule type" value="Genomic_DNA"/>
</dbReference>
<comment type="subcellular location">
    <subcellularLocation>
        <location evidence="1">Membrane</location>
        <topology evidence="1">Multi-pass membrane protein</topology>
    </subcellularLocation>
</comment>
<keyword evidence="3 6" id="KW-0812">Transmembrane</keyword>
<feature type="transmembrane region" description="Helical" evidence="6">
    <location>
        <begin position="418"/>
        <end position="438"/>
    </location>
</feature>
<name>A0A0C9V8S9_SPHS4</name>
<dbReference type="OrthoDB" id="1935484at2759"/>
<proteinExistence type="predicted"/>
<feature type="transmembrane region" description="Helical" evidence="6">
    <location>
        <begin position="444"/>
        <end position="467"/>
    </location>
</feature>
<feature type="transmembrane region" description="Helical" evidence="6">
    <location>
        <begin position="205"/>
        <end position="228"/>
    </location>
</feature>
<dbReference type="HOGENOM" id="CLU_001265_2_1_1"/>